<evidence type="ECO:0000259" key="1">
    <source>
        <dbReference type="PROSITE" id="PS51833"/>
    </source>
</evidence>
<evidence type="ECO:0000313" key="3">
    <source>
        <dbReference type="Proteomes" id="UP000198640"/>
    </source>
</evidence>
<accession>A0A1H3K6Y9</accession>
<gene>
    <name evidence="2" type="ORF">SAMN05421881_10384</name>
</gene>
<reference evidence="2 3" key="1">
    <citation type="submission" date="2016-10" db="EMBL/GenBank/DDBJ databases">
        <authorList>
            <person name="de Groot N.N."/>
        </authorList>
    </citation>
    <scope>NUCLEOTIDE SEQUENCE [LARGE SCALE GENOMIC DNA]</scope>
    <source>
        <strain evidence="2 3">Nm1</strain>
    </source>
</reference>
<dbReference type="EMBL" id="FNOY01000038">
    <property type="protein sequence ID" value="SDY47629.1"/>
    <property type="molecule type" value="Genomic_DNA"/>
</dbReference>
<dbReference type="SUPFAM" id="SSF109604">
    <property type="entry name" value="HD-domain/PDEase-like"/>
    <property type="match status" value="1"/>
</dbReference>
<keyword evidence="3" id="KW-1185">Reference proteome</keyword>
<dbReference type="Pfam" id="PF08668">
    <property type="entry name" value="HDOD"/>
    <property type="match status" value="1"/>
</dbReference>
<dbReference type="Gene3D" id="1.10.3210.10">
    <property type="entry name" value="Hypothetical protein af1432"/>
    <property type="match status" value="1"/>
</dbReference>
<organism evidence="2 3">
    <name type="scientific">Nitrosomonas halophila</name>
    <dbReference type="NCBI Taxonomy" id="44576"/>
    <lineage>
        <taxon>Bacteria</taxon>
        <taxon>Pseudomonadati</taxon>
        <taxon>Pseudomonadota</taxon>
        <taxon>Betaproteobacteria</taxon>
        <taxon>Nitrosomonadales</taxon>
        <taxon>Nitrosomonadaceae</taxon>
        <taxon>Nitrosomonas</taxon>
    </lineage>
</organism>
<dbReference type="InterPro" id="IPR013976">
    <property type="entry name" value="HDOD"/>
</dbReference>
<proteinExistence type="predicted"/>
<evidence type="ECO:0000313" key="2">
    <source>
        <dbReference type="EMBL" id="SDY47629.1"/>
    </source>
</evidence>
<protein>
    <submittedName>
        <fullName evidence="2">HD-like signal output (HDOD) domain, no enzymatic activity</fullName>
    </submittedName>
</protein>
<dbReference type="AlphaFoldDB" id="A0A1H3K6Y9"/>
<dbReference type="InterPro" id="IPR052340">
    <property type="entry name" value="RNase_Y/CdgJ"/>
</dbReference>
<dbReference type="Proteomes" id="UP000198640">
    <property type="component" value="Unassembled WGS sequence"/>
</dbReference>
<name>A0A1H3K6Y9_9PROT</name>
<dbReference type="RefSeq" id="WP_245725155.1">
    <property type="nucleotide sequence ID" value="NZ_FNOY01000038.1"/>
</dbReference>
<dbReference type="PANTHER" id="PTHR33525">
    <property type="match status" value="1"/>
</dbReference>
<dbReference type="STRING" id="44576.SAMN05421881_10384"/>
<dbReference type="PROSITE" id="PS51833">
    <property type="entry name" value="HDOD"/>
    <property type="match status" value="1"/>
</dbReference>
<feature type="domain" description="HDOD" evidence="1">
    <location>
        <begin position="26"/>
        <end position="224"/>
    </location>
</feature>
<dbReference type="PANTHER" id="PTHR33525:SF3">
    <property type="entry name" value="RIBONUCLEASE Y"/>
    <property type="match status" value="1"/>
</dbReference>
<sequence length="276" mass="31124">MHESLIMPADPENLTEWARFLSNAEIPVLRKTMRSLTALRAQAATPGVRDVAVIIKQDPLMMTELLRYLQQQKHQRQEHEVMQVEQALMMLGVENALDHIATKPLVETVLHAHPSALVQLLHRVHRAHVASNYALEWAIHLQDIHFEEIRTAALLHDITELLLWCFSPARMLALDTNLQDPAAHRRTAQEQVFGFALNDLQSRLVAEWSLPALLITLMDDASSAQPRVRNVRLAVDLARHAAHGWDNEKLHGDLTAISELLRTSVDEVKIMVGAPG</sequence>